<keyword evidence="10" id="KW-1185">Reference proteome</keyword>
<comment type="caution">
    <text evidence="9">The sequence shown here is derived from an EMBL/GenBank/DDBJ whole genome shotgun (WGS) entry which is preliminary data.</text>
</comment>
<dbReference type="InterPro" id="IPR056150">
    <property type="entry name" value="WD40_CDC20-Fz"/>
</dbReference>
<dbReference type="GO" id="GO:0031145">
    <property type="term" value="P:anaphase-promoting complex-dependent catabolic process"/>
    <property type="evidence" value="ECO:0007669"/>
    <property type="project" value="TreeGrafter"/>
</dbReference>
<comment type="similarity">
    <text evidence="1">Belongs to the WD repeat CDC20/Fizzy family.</text>
</comment>
<dbReference type="SUPFAM" id="SSF50978">
    <property type="entry name" value="WD40 repeat-like"/>
    <property type="match status" value="1"/>
</dbReference>
<dbReference type="PANTHER" id="PTHR19918">
    <property type="entry name" value="CELL DIVISION CYCLE 20 CDC20 FIZZY -RELATED"/>
    <property type="match status" value="1"/>
</dbReference>
<dbReference type="PROSITE" id="PS50082">
    <property type="entry name" value="WD_REPEATS_2"/>
    <property type="match status" value="2"/>
</dbReference>
<feature type="repeat" description="WD" evidence="7">
    <location>
        <begin position="339"/>
        <end position="380"/>
    </location>
</feature>
<dbReference type="Proteomes" id="UP000198406">
    <property type="component" value="Unassembled WGS sequence"/>
</dbReference>
<dbReference type="InterPro" id="IPR036322">
    <property type="entry name" value="WD40_repeat_dom_sf"/>
</dbReference>
<dbReference type="GO" id="GO:1990757">
    <property type="term" value="F:ubiquitin ligase activator activity"/>
    <property type="evidence" value="ECO:0007669"/>
    <property type="project" value="TreeGrafter"/>
</dbReference>
<evidence type="ECO:0000256" key="4">
    <source>
        <dbReference type="ARBA" id="ARBA00022737"/>
    </source>
</evidence>
<accession>A0A1Z5KFQ5</accession>
<dbReference type="AlphaFoldDB" id="A0A1Z5KFQ5"/>
<organism evidence="9 10">
    <name type="scientific">Fistulifera solaris</name>
    <name type="common">Oleaginous diatom</name>
    <dbReference type="NCBI Taxonomy" id="1519565"/>
    <lineage>
        <taxon>Eukaryota</taxon>
        <taxon>Sar</taxon>
        <taxon>Stramenopiles</taxon>
        <taxon>Ochrophyta</taxon>
        <taxon>Bacillariophyta</taxon>
        <taxon>Bacillariophyceae</taxon>
        <taxon>Bacillariophycidae</taxon>
        <taxon>Naviculales</taxon>
        <taxon>Naviculaceae</taxon>
        <taxon>Fistulifera</taxon>
    </lineage>
</organism>
<keyword evidence="2 7" id="KW-0853">WD repeat</keyword>
<evidence type="ECO:0000313" key="10">
    <source>
        <dbReference type="Proteomes" id="UP000198406"/>
    </source>
</evidence>
<evidence type="ECO:0000256" key="5">
    <source>
        <dbReference type="ARBA" id="ARBA00022776"/>
    </source>
</evidence>
<dbReference type="PROSITE" id="PS50294">
    <property type="entry name" value="WD_REPEATS_REGION"/>
    <property type="match status" value="2"/>
</dbReference>
<name>A0A1Z5KFQ5_FISSO</name>
<evidence type="ECO:0000313" key="9">
    <source>
        <dbReference type="EMBL" id="GAX25150.1"/>
    </source>
</evidence>
<protein>
    <recommendedName>
        <fullName evidence="8">CDC20/Fizzy WD40 domain-containing protein</fullName>
    </recommendedName>
</protein>
<feature type="repeat" description="WD" evidence="7">
    <location>
        <begin position="202"/>
        <end position="243"/>
    </location>
</feature>
<dbReference type="InterPro" id="IPR015943">
    <property type="entry name" value="WD40/YVTN_repeat-like_dom_sf"/>
</dbReference>
<dbReference type="Pfam" id="PF24807">
    <property type="entry name" value="WD40_CDC20-Fz"/>
    <property type="match status" value="1"/>
</dbReference>
<dbReference type="PANTHER" id="PTHR19918:SF8">
    <property type="entry name" value="FI02843P"/>
    <property type="match status" value="1"/>
</dbReference>
<reference evidence="9 10" key="1">
    <citation type="journal article" date="2015" name="Plant Cell">
        <title>Oil accumulation by the oleaginous diatom Fistulifera solaris as revealed by the genome and transcriptome.</title>
        <authorList>
            <person name="Tanaka T."/>
            <person name="Maeda Y."/>
            <person name="Veluchamy A."/>
            <person name="Tanaka M."/>
            <person name="Abida H."/>
            <person name="Marechal E."/>
            <person name="Bowler C."/>
            <person name="Muto M."/>
            <person name="Sunaga Y."/>
            <person name="Tanaka M."/>
            <person name="Yoshino T."/>
            <person name="Taniguchi T."/>
            <person name="Fukuda Y."/>
            <person name="Nemoto M."/>
            <person name="Matsumoto M."/>
            <person name="Wong P.S."/>
            <person name="Aburatani S."/>
            <person name="Fujibuchi W."/>
        </authorList>
    </citation>
    <scope>NUCLEOTIDE SEQUENCE [LARGE SCALE GENOMIC DNA]</scope>
    <source>
        <strain evidence="9 10">JPCC DA0580</strain>
    </source>
</reference>
<proteinExistence type="inferred from homology"/>
<dbReference type="GO" id="GO:0010997">
    <property type="term" value="F:anaphase-promoting complex binding"/>
    <property type="evidence" value="ECO:0007669"/>
    <property type="project" value="InterPro"/>
</dbReference>
<keyword evidence="5" id="KW-0498">Mitosis</keyword>
<dbReference type="GO" id="GO:1905786">
    <property type="term" value="P:positive regulation of anaphase-promoting complex-dependent catabolic process"/>
    <property type="evidence" value="ECO:0007669"/>
    <property type="project" value="TreeGrafter"/>
</dbReference>
<evidence type="ECO:0000256" key="1">
    <source>
        <dbReference type="ARBA" id="ARBA00006445"/>
    </source>
</evidence>
<evidence type="ECO:0000259" key="8">
    <source>
        <dbReference type="Pfam" id="PF24807"/>
    </source>
</evidence>
<dbReference type="EMBL" id="BDSP01000220">
    <property type="protein sequence ID" value="GAX25150.1"/>
    <property type="molecule type" value="Genomic_DNA"/>
</dbReference>
<dbReference type="GO" id="GO:0051301">
    <property type="term" value="P:cell division"/>
    <property type="evidence" value="ECO:0007669"/>
    <property type="project" value="UniProtKB-KW"/>
</dbReference>
<dbReference type="InterPro" id="IPR001680">
    <property type="entry name" value="WD40_rpt"/>
</dbReference>
<keyword evidence="4" id="KW-0677">Repeat</keyword>
<feature type="domain" description="CDC20/Fizzy WD40" evidence="8">
    <location>
        <begin position="56"/>
        <end position="370"/>
    </location>
</feature>
<keyword evidence="6" id="KW-0131">Cell cycle</keyword>
<evidence type="ECO:0000256" key="3">
    <source>
        <dbReference type="ARBA" id="ARBA00022618"/>
    </source>
</evidence>
<evidence type="ECO:0000256" key="7">
    <source>
        <dbReference type="PROSITE-ProRule" id="PRU00221"/>
    </source>
</evidence>
<sequence length="396" mass="43341">MLQYGNVLSSKTHNRRPIVAADPFAMDFLRSSTLLTAEKVNTTPARVIHCRPEVVLDAPDIVNDFYSHPLSWSKDNVLAIGLGSVVYLMNMSTDTVHELVDLKTVSHSRSENSNHVRAVKWCSVKGSTHYLAVGTDSGVRMYDTVCKKEVHTSLKVGGGTVHALCWNDSLQWLTVGYDTGKLVSLDWRSHSMTGMTRRGSPSQSSSSSVCNIAWNPAGTCLASGRSDNTIHLWDASMMRSLQVGGGPRLVLESHSAAVKGLAWCPYRSDMLASGGGTADHCIKLWDTCSGSMMHSVCTGSQVSSLIWGQHHQELYSGHGFTDNEVVVWSYPKMERIQSLSYHQDRILSMDLSPDGNQLASIGADENLCLWKIDAASPRHRTAVAASPSFGSRFIIR</sequence>
<keyword evidence="3" id="KW-0132">Cell division</keyword>
<gene>
    <name evidence="9" type="ORF">FisN_15Lu323</name>
</gene>
<evidence type="ECO:0000256" key="2">
    <source>
        <dbReference type="ARBA" id="ARBA00022574"/>
    </source>
</evidence>
<dbReference type="OrthoDB" id="10263272at2759"/>
<dbReference type="SMART" id="SM00320">
    <property type="entry name" value="WD40"/>
    <property type="match status" value="6"/>
</dbReference>
<dbReference type="InParanoid" id="A0A1Z5KFQ5"/>
<dbReference type="InterPro" id="IPR033010">
    <property type="entry name" value="Cdc20/Fizzy"/>
</dbReference>
<dbReference type="GO" id="GO:0005680">
    <property type="term" value="C:anaphase-promoting complex"/>
    <property type="evidence" value="ECO:0007669"/>
    <property type="project" value="TreeGrafter"/>
</dbReference>
<evidence type="ECO:0000256" key="6">
    <source>
        <dbReference type="ARBA" id="ARBA00023306"/>
    </source>
</evidence>
<dbReference type="Gene3D" id="2.130.10.10">
    <property type="entry name" value="YVTN repeat-like/Quinoprotein amine dehydrogenase"/>
    <property type="match status" value="1"/>
</dbReference>